<dbReference type="Gene3D" id="3.30.160.60">
    <property type="entry name" value="Classic Zinc Finger"/>
    <property type="match status" value="2"/>
</dbReference>
<evidence type="ECO:0000256" key="3">
    <source>
        <dbReference type="ARBA" id="ARBA00022737"/>
    </source>
</evidence>
<gene>
    <name evidence="11" type="ORF">BDN70DRAFT_773648</name>
</gene>
<dbReference type="GO" id="GO:0000785">
    <property type="term" value="C:chromatin"/>
    <property type="evidence" value="ECO:0007669"/>
    <property type="project" value="TreeGrafter"/>
</dbReference>
<keyword evidence="4 9" id="KW-0863">Zinc-finger</keyword>
<dbReference type="GO" id="GO:0008270">
    <property type="term" value="F:zinc ion binding"/>
    <property type="evidence" value="ECO:0007669"/>
    <property type="project" value="UniProtKB-KW"/>
</dbReference>
<keyword evidence="6" id="KW-0805">Transcription regulation</keyword>
<evidence type="ECO:0000256" key="1">
    <source>
        <dbReference type="ARBA" id="ARBA00006991"/>
    </source>
</evidence>
<evidence type="ECO:0000256" key="7">
    <source>
        <dbReference type="ARBA" id="ARBA00023163"/>
    </source>
</evidence>
<protein>
    <recommendedName>
        <fullName evidence="10">C2H2-type domain-containing protein</fullName>
    </recommendedName>
</protein>
<sequence>MHECEVCGKKFPRPSGLKTHMNTHSNEKPFACGFPGCSRTFGVRSNAKRHLRTHGVQPTVSTASDSQPLYVVGFEPPVVRLSEQRSPRLFKLKWMPLSLTSRANVESLREAEEGEEYQH</sequence>
<organism evidence="11 12">
    <name type="scientific">Pholiota conissans</name>
    <dbReference type="NCBI Taxonomy" id="109636"/>
    <lineage>
        <taxon>Eukaryota</taxon>
        <taxon>Fungi</taxon>
        <taxon>Dikarya</taxon>
        <taxon>Basidiomycota</taxon>
        <taxon>Agaricomycotina</taxon>
        <taxon>Agaricomycetes</taxon>
        <taxon>Agaricomycetidae</taxon>
        <taxon>Agaricales</taxon>
        <taxon>Agaricineae</taxon>
        <taxon>Strophariaceae</taxon>
        <taxon>Pholiota</taxon>
    </lineage>
</organism>
<comment type="caution">
    <text evidence="11">The sequence shown here is derived from an EMBL/GenBank/DDBJ whole genome shotgun (WGS) entry which is preliminary data.</text>
</comment>
<comment type="similarity">
    <text evidence="1">Belongs to the krueppel C2H2-type zinc-finger protein family.</text>
</comment>
<dbReference type="Pfam" id="PF00096">
    <property type="entry name" value="zf-C2H2"/>
    <property type="match status" value="2"/>
</dbReference>
<dbReference type="SMART" id="SM00355">
    <property type="entry name" value="ZnF_C2H2"/>
    <property type="match status" value="2"/>
</dbReference>
<dbReference type="GO" id="GO:0000981">
    <property type="term" value="F:DNA-binding transcription factor activity, RNA polymerase II-specific"/>
    <property type="evidence" value="ECO:0007669"/>
    <property type="project" value="TreeGrafter"/>
</dbReference>
<feature type="domain" description="C2H2-type" evidence="10">
    <location>
        <begin position="30"/>
        <end position="59"/>
    </location>
</feature>
<feature type="domain" description="C2H2-type" evidence="10">
    <location>
        <begin position="2"/>
        <end position="29"/>
    </location>
</feature>
<evidence type="ECO:0000259" key="10">
    <source>
        <dbReference type="PROSITE" id="PS50157"/>
    </source>
</evidence>
<evidence type="ECO:0000256" key="5">
    <source>
        <dbReference type="ARBA" id="ARBA00022833"/>
    </source>
</evidence>
<evidence type="ECO:0000256" key="9">
    <source>
        <dbReference type="PROSITE-ProRule" id="PRU00042"/>
    </source>
</evidence>
<dbReference type="GO" id="GO:0000978">
    <property type="term" value="F:RNA polymerase II cis-regulatory region sequence-specific DNA binding"/>
    <property type="evidence" value="ECO:0007669"/>
    <property type="project" value="TreeGrafter"/>
</dbReference>
<dbReference type="AlphaFoldDB" id="A0A9P6CWD9"/>
<evidence type="ECO:0000256" key="2">
    <source>
        <dbReference type="ARBA" id="ARBA00022723"/>
    </source>
</evidence>
<keyword evidence="8" id="KW-0539">Nucleus</keyword>
<accession>A0A9P6CWD9</accession>
<evidence type="ECO:0000313" key="12">
    <source>
        <dbReference type="Proteomes" id="UP000807469"/>
    </source>
</evidence>
<evidence type="ECO:0000256" key="4">
    <source>
        <dbReference type="ARBA" id="ARBA00022771"/>
    </source>
</evidence>
<name>A0A9P6CWD9_9AGAR</name>
<proteinExistence type="inferred from homology"/>
<dbReference type="OrthoDB" id="6077919at2759"/>
<keyword evidence="5" id="KW-0862">Zinc</keyword>
<dbReference type="PROSITE" id="PS00028">
    <property type="entry name" value="ZINC_FINGER_C2H2_1"/>
    <property type="match status" value="2"/>
</dbReference>
<dbReference type="SUPFAM" id="SSF57667">
    <property type="entry name" value="beta-beta-alpha zinc fingers"/>
    <property type="match status" value="1"/>
</dbReference>
<keyword evidence="2" id="KW-0479">Metal-binding</keyword>
<keyword evidence="12" id="KW-1185">Reference proteome</keyword>
<keyword evidence="7" id="KW-0804">Transcription</keyword>
<evidence type="ECO:0000256" key="6">
    <source>
        <dbReference type="ARBA" id="ARBA00023015"/>
    </source>
</evidence>
<dbReference type="InterPro" id="IPR036236">
    <property type="entry name" value="Znf_C2H2_sf"/>
</dbReference>
<dbReference type="InterPro" id="IPR013087">
    <property type="entry name" value="Znf_C2H2_type"/>
</dbReference>
<feature type="non-terminal residue" evidence="11">
    <location>
        <position position="119"/>
    </location>
</feature>
<dbReference type="GO" id="GO:0031519">
    <property type="term" value="C:PcG protein complex"/>
    <property type="evidence" value="ECO:0007669"/>
    <property type="project" value="TreeGrafter"/>
</dbReference>
<evidence type="ECO:0000313" key="11">
    <source>
        <dbReference type="EMBL" id="KAF9475134.1"/>
    </source>
</evidence>
<dbReference type="PANTHER" id="PTHR14003:SF19">
    <property type="entry name" value="YY2 TRANSCRIPTION FACTOR"/>
    <property type="match status" value="1"/>
</dbReference>
<dbReference type="PANTHER" id="PTHR14003">
    <property type="entry name" value="TRANSCRIPTIONAL REPRESSOR PROTEIN YY"/>
    <property type="match status" value="1"/>
</dbReference>
<dbReference type="GO" id="GO:0005667">
    <property type="term" value="C:transcription regulator complex"/>
    <property type="evidence" value="ECO:0007669"/>
    <property type="project" value="TreeGrafter"/>
</dbReference>
<dbReference type="FunFam" id="3.30.160.60:FF:000761">
    <property type="entry name" value="Zinc finger protein 449"/>
    <property type="match status" value="1"/>
</dbReference>
<keyword evidence="3" id="KW-0677">Repeat</keyword>
<reference evidence="11" key="1">
    <citation type="submission" date="2020-11" db="EMBL/GenBank/DDBJ databases">
        <authorList>
            <consortium name="DOE Joint Genome Institute"/>
            <person name="Ahrendt S."/>
            <person name="Riley R."/>
            <person name="Andreopoulos W."/>
            <person name="Labutti K."/>
            <person name="Pangilinan J."/>
            <person name="Ruiz-Duenas F.J."/>
            <person name="Barrasa J.M."/>
            <person name="Sanchez-Garcia M."/>
            <person name="Camarero S."/>
            <person name="Miyauchi S."/>
            <person name="Serrano A."/>
            <person name="Linde D."/>
            <person name="Babiker R."/>
            <person name="Drula E."/>
            <person name="Ayuso-Fernandez I."/>
            <person name="Pacheco R."/>
            <person name="Padilla G."/>
            <person name="Ferreira P."/>
            <person name="Barriuso J."/>
            <person name="Kellner H."/>
            <person name="Castanera R."/>
            <person name="Alfaro M."/>
            <person name="Ramirez L."/>
            <person name="Pisabarro A.G."/>
            <person name="Kuo A."/>
            <person name="Tritt A."/>
            <person name="Lipzen A."/>
            <person name="He G."/>
            <person name="Yan M."/>
            <person name="Ng V."/>
            <person name="Cullen D."/>
            <person name="Martin F."/>
            <person name="Rosso M.-N."/>
            <person name="Henrissat B."/>
            <person name="Hibbett D."/>
            <person name="Martinez A.T."/>
            <person name="Grigoriev I.V."/>
        </authorList>
    </citation>
    <scope>NUCLEOTIDE SEQUENCE</scope>
    <source>
        <strain evidence="11">CIRM-BRFM 674</strain>
    </source>
</reference>
<evidence type="ECO:0000256" key="8">
    <source>
        <dbReference type="ARBA" id="ARBA00023242"/>
    </source>
</evidence>
<dbReference type="EMBL" id="MU155346">
    <property type="protein sequence ID" value="KAF9475134.1"/>
    <property type="molecule type" value="Genomic_DNA"/>
</dbReference>
<dbReference type="PROSITE" id="PS50157">
    <property type="entry name" value="ZINC_FINGER_C2H2_2"/>
    <property type="match status" value="2"/>
</dbReference>
<dbReference type="Proteomes" id="UP000807469">
    <property type="component" value="Unassembled WGS sequence"/>
</dbReference>